<dbReference type="InterPro" id="IPR055275">
    <property type="entry name" value="Ferredox_Rdtase"/>
</dbReference>
<accession>A0A7W9PFW8</accession>
<feature type="binding site" evidence="13">
    <location>
        <begin position="249"/>
        <end position="252"/>
    </location>
    <ligand>
        <name>NADP(+)</name>
        <dbReference type="ChEBI" id="CHEBI:58349"/>
    </ligand>
</feature>
<reference evidence="15 16" key="1">
    <citation type="submission" date="2020-08" db="EMBL/GenBank/DDBJ databases">
        <title>Sequencing the genomes of 1000 actinobacteria strains.</title>
        <authorList>
            <person name="Klenk H.-P."/>
        </authorList>
    </citation>
    <scope>NUCLEOTIDE SEQUENCE [LARGE SCALE GENOMIC DNA]</scope>
    <source>
        <strain evidence="15 16">DSM 43582</strain>
    </source>
</reference>
<comment type="catalytic activity">
    <reaction evidence="11">
        <text>2 reduced [2Fe-2S]-[ferredoxin] + NADP(+) + H(+) = 2 oxidized [2Fe-2S]-[ferredoxin] + NADPH</text>
        <dbReference type="Rhea" id="RHEA:20125"/>
        <dbReference type="Rhea" id="RHEA-COMP:10000"/>
        <dbReference type="Rhea" id="RHEA-COMP:10001"/>
        <dbReference type="ChEBI" id="CHEBI:15378"/>
        <dbReference type="ChEBI" id="CHEBI:33737"/>
        <dbReference type="ChEBI" id="CHEBI:33738"/>
        <dbReference type="ChEBI" id="CHEBI:57783"/>
        <dbReference type="ChEBI" id="CHEBI:58349"/>
        <dbReference type="EC" id="1.18.1.2"/>
    </reaction>
</comment>
<dbReference type="Pfam" id="PF07992">
    <property type="entry name" value="Pyr_redox_2"/>
    <property type="match status" value="1"/>
</dbReference>
<keyword evidence="6 12" id="KW-0274">FAD</keyword>
<evidence type="ECO:0000256" key="4">
    <source>
        <dbReference type="ARBA" id="ARBA00022630"/>
    </source>
</evidence>
<evidence type="ECO:0000256" key="7">
    <source>
        <dbReference type="ARBA" id="ARBA00022857"/>
    </source>
</evidence>
<keyword evidence="10" id="KW-0411">Iron-sulfur</keyword>
<sequence length="535" mass="57268">MAYVITQNCCKDASCVSACPVDCIRPADPDSEPGTQMLYIDPETCIDCGACVDECPVEAIYSEFDLPPELERFRDMNAEYFRRHPLEPGPLEPVAARRPVAPGALRVAVVGAGPAACYAATELLDSGAEVDLFERLPTPFGLIRAGVAPDHQRTKSVVRIFDKAFADSRFGCHLNVEIGRDLTHADLLAHHHAVIYAVGASASRDLDIPGADLPGHHAAADFVGWYNGHPDHAGREFDLSSPRVVVIGNGNVALDVARVLLMPPDALAATDIADHALRALSESRVEEVVVLGRRGPRDAAFSVGEFHALGHLPGIDVVIDGGDLDPHPDDDVETALKLEIAREFAARPTTPGNKRIVFRFSASPAEFTGEGRVQGLTVTQSTENNGATTETIDTSLVLRSIGYRGLPLDGLPYNPSTGTIPHEHGRVIDGAGTPIPGVYVTGWIKRGPRGVIGTNRSCAAETVTSLLTDFTTGTLNREVGTREALRTTMSDSGLHPLDWPAWRAIDTAERDLGTAAARPRVKFVSIDEMLAVARG</sequence>
<evidence type="ECO:0000256" key="6">
    <source>
        <dbReference type="ARBA" id="ARBA00022827"/>
    </source>
</evidence>
<evidence type="ECO:0000256" key="10">
    <source>
        <dbReference type="ARBA" id="ARBA00023014"/>
    </source>
</evidence>
<dbReference type="SUPFAM" id="SSF51971">
    <property type="entry name" value="Nucleotide-binding domain"/>
    <property type="match status" value="1"/>
</dbReference>
<comment type="cofactor">
    <cofactor evidence="1 12">
        <name>FAD</name>
        <dbReference type="ChEBI" id="CHEBI:57692"/>
    </cofactor>
</comment>
<dbReference type="GO" id="GO:0051536">
    <property type="term" value="F:iron-sulfur cluster binding"/>
    <property type="evidence" value="ECO:0007669"/>
    <property type="project" value="UniProtKB-KW"/>
</dbReference>
<feature type="binding site" evidence="12">
    <location>
        <position position="443"/>
    </location>
    <ligand>
        <name>FAD</name>
        <dbReference type="ChEBI" id="CHEBI:57692"/>
    </ligand>
</feature>
<feature type="binding site" evidence="13">
    <location>
        <position position="450"/>
    </location>
    <ligand>
        <name>NADP(+)</name>
        <dbReference type="ChEBI" id="CHEBI:58349"/>
    </ligand>
</feature>
<keyword evidence="16" id="KW-1185">Reference proteome</keyword>
<dbReference type="Gene3D" id="3.30.70.20">
    <property type="match status" value="1"/>
</dbReference>
<keyword evidence="9" id="KW-0408">Iron</keyword>
<evidence type="ECO:0000256" key="2">
    <source>
        <dbReference type="ARBA" id="ARBA00008312"/>
    </source>
</evidence>
<evidence type="ECO:0000313" key="15">
    <source>
        <dbReference type="EMBL" id="MBB5915446.1"/>
    </source>
</evidence>
<evidence type="ECO:0000256" key="13">
    <source>
        <dbReference type="PIRSR" id="PIRSR000362-2"/>
    </source>
</evidence>
<feature type="binding site" evidence="12">
    <location>
        <begin position="450"/>
        <end position="452"/>
    </location>
    <ligand>
        <name>FAD</name>
        <dbReference type="ChEBI" id="CHEBI:57692"/>
    </ligand>
</feature>
<dbReference type="Gene3D" id="3.40.50.720">
    <property type="entry name" value="NAD(P)-binding Rossmann-like Domain"/>
    <property type="match status" value="1"/>
</dbReference>
<dbReference type="PROSITE" id="PS00198">
    <property type="entry name" value="4FE4S_FER_1"/>
    <property type="match status" value="1"/>
</dbReference>
<dbReference type="PANTHER" id="PTHR48467">
    <property type="entry name" value="GLUTAMATE SYNTHASE 1 [NADH], CHLOROPLASTIC-LIKE"/>
    <property type="match status" value="1"/>
</dbReference>
<keyword evidence="4" id="KW-0285">Flavoprotein</keyword>
<evidence type="ECO:0000256" key="12">
    <source>
        <dbReference type="PIRSR" id="PIRSR000362-1"/>
    </source>
</evidence>
<dbReference type="Gene3D" id="3.50.50.60">
    <property type="entry name" value="FAD/NAD(P)-binding domain"/>
    <property type="match status" value="1"/>
</dbReference>
<dbReference type="InterPro" id="IPR021163">
    <property type="entry name" value="Ferredox_Rdtase_adrenod"/>
</dbReference>
<dbReference type="InterPro" id="IPR017896">
    <property type="entry name" value="4Fe4S_Fe-S-bd"/>
</dbReference>
<dbReference type="Pfam" id="PF00037">
    <property type="entry name" value="Fer4"/>
    <property type="match status" value="1"/>
</dbReference>
<gene>
    <name evidence="15" type="ORF">BJY24_004358</name>
</gene>
<dbReference type="SUPFAM" id="SSF54862">
    <property type="entry name" value="4Fe-4S ferredoxins"/>
    <property type="match status" value="1"/>
</dbReference>
<evidence type="ECO:0000256" key="3">
    <source>
        <dbReference type="ARBA" id="ARBA00013223"/>
    </source>
</evidence>
<feature type="binding site" evidence="12">
    <location>
        <position position="142"/>
    </location>
    <ligand>
        <name>FAD</name>
        <dbReference type="ChEBI" id="CHEBI:57692"/>
    </ligand>
</feature>
<dbReference type="PRINTS" id="PR00419">
    <property type="entry name" value="ADXRDTASE"/>
</dbReference>
<dbReference type="PANTHER" id="PTHR48467:SF1">
    <property type="entry name" value="GLUTAMATE SYNTHASE 1 [NADH], CHLOROPLASTIC-LIKE"/>
    <property type="match status" value="1"/>
</dbReference>
<dbReference type="RefSeq" id="WP_040752634.1">
    <property type="nucleotide sequence ID" value="NZ_JACHIT010000002.1"/>
</dbReference>
<dbReference type="GO" id="GO:0004324">
    <property type="term" value="F:ferredoxin-NADP+ reductase activity"/>
    <property type="evidence" value="ECO:0007669"/>
    <property type="project" value="UniProtKB-EC"/>
</dbReference>
<dbReference type="Proteomes" id="UP000540412">
    <property type="component" value="Unassembled WGS sequence"/>
</dbReference>
<protein>
    <recommendedName>
        <fullName evidence="3">ferredoxin--NADP(+) reductase</fullName>
        <ecNumber evidence="3">1.18.1.2</ecNumber>
    </recommendedName>
</protein>
<feature type="domain" description="4Fe-4S ferredoxin-type" evidence="14">
    <location>
        <begin position="1"/>
        <end position="29"/>
    </location>
</feature>
<evidence type="ECO:0000256" key="9">
    <source>
        <dbReference type="ARBA" id="ARBA00023004"/>
    </source>
</evidence>
<feature type="binding site" evidence="13">
    <location>
        <begin position="293"/>
        <end position="294"/>
    </location>
    <ligand>
        <name>NADP(+)</name>
        <dbReference type="ChEBI" id="CHEBI:58349"/>
    </ligand>
</feature>
<proteinExistence type="inferred from homology"/>
<evidence type="ECO:0000259" key="14">
    <source>
        <dbReference type="PROSITE" id="PS51379"/>
    </source>
</evidence>
<evidence type="ECO:0000313" key="16">
    <source>
        <dbReference type="Proteomes" id="UP000540412"/>
    </source>
</evidence>
<feature type="binding site" evidence="12">
    <location>
        <position position="178"/>
    </location>
    <ligand>
        <name>FAD</name>
        <dbReference type="ChEBI" id="CHEBI:57692"/>
    </ligand>
</feature>
<dbReference type="PROSITE" id="PS51379">
    <property type="entry name" value="4FE4S_FER_2"/>
    <property type="match status" value="2"/>
</dbReference>
<evidence type="ECO:0000256" key="11">
    <source>
        <dbReference type="ARBA" id="ARBA00047776"/>
    </source>
</evidence>
<comment type="similarity">
    <text evidence="2">Belongs to the ferredoxin--NADP reductase type 1 family.</text>
</comment>
<feature type="binding site" evidence="12">
    <location>
        <position position="115"/>
    </location>
    <ligand>
        <name>FAD</name>
        <dbReference type="ChEBI" id="CHEBI:57692"/>
    </ligand>
</feature>
<dbReference type="InterPro" id="IPR017900">
    <property type="entry name" value="4Fe4S_Fe_S_CS"/>
</dbReference>
<evidence type="ECO:0000256" key="1">
    <source>
        <dbReference type="ARBA" id="ARBA00001974"/>
    </source>
</evidence>
<feature type="binding site" evidence="12">
    <location>
        <position position="134"/>
    </location>
    <ligand>
        <name>FAD</name>
        <dbReference type="ChEBI" id="CHEBI:57692"/>
    </ligand>
</feature>
<dbReference type="AlphaFoldDB" id="A0A7W9PFW8"/>
<dbReference type="EC" id="1.18.1.2" evidence="3"/>
<comment type="caution">
    <text evidence="15">The sequence shown here is derived from an EMBL/GenBank/DDBJ whole genome shotgun (WGS) entry which is preliminary data.</text>
</comment>
<dbReference type="EMBL" id="JACHIT010000002">
    <property type="protein sequence ID" value="MBB5915446.1"/>
    <property type="molecule type" value="Genomic_DNA"/>
</dbReference>
<name>A0A7W9PFW8_9NOCA</name>
<dbReference type="InterPro" id="IPR036188">
    <property type="entry name" value="FAD/NAD-bd_sf"/>
</dbReference>
<keyword evidence="5" id="KW-0479">Metal-binding</keyword>
<evidence type="ECO:0000256" key="5">
    <source>
        <dbReference type="ARBA" id="ARBA00022723"/>
    </source>
</evidence>
<dbReference type="InterPro" id="IPR023753">
    <property type="entry name" value="FAD/NAD-binding_dom"/>
</dbReference>
<dbReference type="GO" id="GO:0046872">
    <property type="term" value="F:metal ion binding"/>
    <property type="evidence" value="ECO:0007669"/>
    <property type="project" value="UniProtKB-KW"/>
</dbReference>
<feature type="binding site" evidence="13">
    <location>
        <position position="305"/>
    </location>
    <ligand>
        <name>NADP(+)</name>
        <dbReference type="ChEBI" id="CHEBI:58349"/>
    </ligand>
</feature>
<evidence type="ECO:0000256" key="8">
    <source>
        <dbReference type="ARBA" id="ARBA00023002"/>
    </source>
</evidence>
<feature type="domain" description="4Fe-4S ferredoxin-type" evidence="14">
    <location>
        <begin position="36"/>
        <end position="65"/>
    </location>
</feature>
<organism evidence="15 16">
    <name type="scientific">Nocardia transvalensis</name>
    <dbReference type="NCBI Taxonomy" id="37333"/>
    <lineage>
        <taxon>Bacteria</taxon>
        <taxon>Bacillati</taxon>
        <taxon>Actinomycetota</taxon>
        <taxon>Actinomycetes</taxon>
        <taxon>Mycobacteriales</taxon>
        <taxon>Nocardiaceae</taxon>
        <taxon>Nocardia</taxon>
    </lineage>
</organism>
<keyword evidence="7 13" id="KW-0521">NADP</keyword>
<dbReference type="PIRSF" id="PIRSF000362">
    <property type="entry name" value="FNR"/>
    <property type="match status" value="1"/>
</dbReference>
<keyword evidence="8 15" id="KW-0560">Oxidoreductase</keyword>